<evidence type="ECO:0000256" key="2">
    <source>
        <dbReference type="ARBA" id="ARBA00004401"/>
    </source>
</evidence>
<keyword evidence="7" id="KW-0645">Protease</keyword>
<dbReference type="InterPro" id="IPR019533">
    <property type="entry name" value="Peptidase_S26"/>
</dbReference>
<dbReference type="PATRIC" id="fig|1469144.10.peg.1442"/>
<keyword evidence="5 7" id="KW-0378">Hydrolase</keyword>
<keyword evidence="7" id="KW-0812">Transmembrane</keyword>
<dbReference type="InterPro" id="IPR019758">
    <property type="entry name" value="Pept_S26A_signal_pept_1_CS"/>
</dbReference>
<proteinExistence type="inferred from homology"/>
<dbReference type="InterPro" id="IPR000223">
    <property type="entry name" value="Pept_S26A_signal_pept_1"/>
</dbReference>
<accession>A0A132MP83</accession>
<comment type="similarity">
    <text evidence="3 7">Belongs to the peptidase S26 family.</text>
</comment>
<comment type="caution">
    <text evidence="9">The sequence shown here is derived from an EMBL/GenBank/DDBJ whole genome shotgun (WGS) entry which is preliminary data.</text>
</comment>
<dbReference type="GO" id="GO:0006465">
    <property type="term" value="P:signal peptide processing"/>
    <property type="evidence" value="ECO:0007669"/>
    <property type="project" value="InterPro"/>
</dbReference>
<dbReference type="NCBIfam" id="TIGR02227">
    <property type="entry name" value="sigpep_I_bact"/>
    <property type="match status" value="1"/>
</dbReference>
<dbReference type="PRINTS" id="PR00727">
    <property type="entry name" value="LEADERPTASE"/>
</dbReference>
<feature type="transmembrane region" description="Helical" evidence="7">
    <location>
        <begin position="27"/>
        <end position="49"/>
    </location>
</feature>
<evidence type="ECO:0000256" key="6">
    <source>
        <dbReference type="PIRSR" id="PIRSR600223-1"/>
    </source>
</evidence>
<feature type="domain" description="Peptidase S26" evidence="8">
    <location>
        <begin position="33"/>
        <end position="223"/>
    </location>
</feature>
<protein>
    <recommendedName>
        <fullName evidence="4 7">Signal peptidase I</fullName>
        <ecNumber evidence="4 7">3.4.21.89</ecNumber>
    </recommendedName>
</protein>
<dbReference type="Pfam" id="PF10502">
    <property type="entry name" value="Peptidase_S26"/>
    <property type="match status" value="1"/>
</dbReference>
<gene>
    <name evidence="9" type="ORF">LI90_1309</name>
</gene>
<evidence type="ECO:0000313" key="10">
    <source>
        <dbReference type="Proteomes" id="UP000070188"/>
    </source>
</evidence>
<evidence type="ECO:0000313" key="9">
    <source>
        <dbReference type="EMBL" id="KWW99670.1"/>
    </source>
</evidence>
<evidence type="ECO:0000259" key="8">
    <source>
        <dbReference type="Pfam" id="PF10502"/>
    </source>
</evidence>
<comment type="catalytic activity">
    <reaction evidence="1 7">
        <text>Cleavage of hydrophobic, N-terminal signal or leader sequences from secreted and periplasmic proteins.</text>
        <dbReference type="EC" id="3.4.21.89"/>
    </reaction>
</comment>
<keyword evidence="7" id="KW-0472">Membrane</keyword>
<evidence type="ECO:0000256" key="7">
    <source>
        <dbReference type="RuleBase" id="RU362042"/>
    </source>
</evidence>
<evidence type="ECO:0000256" key="5">
    <source>
        <dbReference type="ARBA" id="ARBA00022801"/>
    </source>
</evidence>
<dbReference type="InterPro" id="IPR036286">
    <property type="entry name" value="LexA/Signal_pep-like_sf"/>
</dbReference>
<dbReference type="GO" id="GO:0009003">
    <property type="term" value="F:signal peptidase activity"/>
    <property type="evidence" value="ECO:0007669"/>
    <property type="project" value="UniProtKB-EC"/>
</dbReference>
<keyword evidence="7" id="KW-1133">Transmembrane helix</keyword>
<dbReference type="STRING" id="1469144.LI90_1309"/>
<dbReference type="GO" id="GO:0005886">
    <property type="term" value="C:plasma membrane"/>
    <property type="evidence" value="ECO:0007669"/>
    <property type="project" value="UniProtKB-SubCell"/>
</dbReference>
<keyword evidence="10" id="KW-1185">Reference proteome</keyword>
<dbReference type="Proteomes" id="UP000070188">
    <property type="component" value="Unassembled WGS sequence"/>
</dbReference>
<dbReference type="EC" id="3.4.21.89" evidence="4 7"/>
<dbReference type="CDD" id="cd06530">
    <property type="entry name" value="S26_SPase_I"/>
    <property type="match status" value="1"/>
</dbReference>
<dbReference type="GO" id="GO:0004252">
    <property type="term" value="F:serine-type endopeptidase activity"/>
    <property type="evidence" value="ECO:0007669"/>
    <property type="project" value="InterPro"/>
</dbReference>
<dbReference type="AlphaFoldDB" id="A0A132MP83"/>
<dbReference type="PANTHER" id="PTHR43390">
    <property type="entry name" value="SIGNAL PEPTIDASE I"/>
    <property type="match status" value="1"/>
</dbReference>
<organism evidence="9 10">
    <name type="scientific">Carbonactinospora thermoautotrophica</name>
    <dbReference type="NCBI Taxonomy" id="1469144"/>
    <lineage>
        <taxon>Bacteria</taxon>
        <taxon>Bacillati</taxon>
        <taxon>Actinomycetota</taxon>
        <taxon>Actinomycetes</taxon>
        <taxon>Kitasatosporales</taxon>
        <taxon>Carbonactinosporaceae</taxon>
        <taxon>Carbonactinospora</taxon>
    </lineage>
</organism>
<comment type="subcellular location">
    <subcellularLocation>
        <location evidence="2">Cell membrane</location>
        <topology evidence="2">Single-pass type II membrane protein</topology>
    </subcellularLocation>
    <subcellularLocation>
        <location evidence="7">Membrane</location>
        <topology evidence="7">Single-pass type II membrane protein</topology>
    </subcellularLocation>
</comment>
<evidence type="ECO:0000256" key="1">
    <source>
        <dbReference type="ARBA" id="ARBA00000677"/>
    </source>
</evidence>
<dbReference type="RefSeq" id="WP_066885426.1">
    <property type="nucleotide sequence ID" value="NZ_LAXD01000001.1"/>
</dbReference>
<name>A0A132MP83_9ACTN</name>
<evidence type="ECO:0000256" key="4">
    <source>
        <dbReference type="ARBA" id="ARBA00013208"/>
    </source>
</evidence>
<evidence type="ECO:0000256" key="3">
    <source>
        <dbReference type="ARBA" id="ARBA00009370"/>
    </source>
</evidence>
<sequence>MVEQAAAADNLEAGAAKKAKNRTQRSFWYELPILVAIALLLAFVIKTFLVQAFTIPSGSMENTLQVGDRVLVNKLGSWLGEDVERGEVIVFKDPGGWVTTPLVRPANPVTRGVQDVLMFVGLMPAADQKYLIKRVIGLPGDRIRCCDDQGRVTVNGAPLDEPYVFPGNPAAVVRFDVVVPEGRLWVMGDHRAVSFDSSKHMADPGGGTIPLENVVGRAFVKIWRPENAGWLPVPSTFEQPALNKDG</sequence>
<dbReference type="SUPFAM" id="SSF51306">
    <property type="entry name" value="LexA/Signal peptidase"/>
    <property type="match status" value="1"/>
</dbReference>
<dbReference type="Gene3D" id="2.10.109.10">
    <property type="entry name" value="Umud Fragment, subunit A"/>
    <property type="match status" value="1"/>
</dbReference>
<dbReference type="PANTHER" id="PTHR43390:SF1">
    <property type="entry name" value="CHLOROPLAST PROCESSING PEPTIDASE"/>
    <property type="match status" value="1"/>
</dbReference>
<reference evidence="10" key="1">
    <citation type="submission" date="2015-04" db="EMBL/GenBank/DDBJ databases">
        <title>Physiological reanalysis, assessment of diazotrophy, and genome sequences of multiple isolates of Streptomyces thermoautotrophicus.</title>
        <authorList>
            <person name="MacKellar D.C."/>
            <person name="Lieber L."/>
            <person name="Norman J."/>
            <person name="Bolger A."/>
            <person name="Tobin C."/>
            <person name="Murray J.W."/>
            <person name="Chang R."/>
            <person name="Ford T."/>
            <person name="Nguyen P.Q."/>
            <person name="Woodward J."/>
            <person name="Permingeat H."/>
            <person name="Joshi N.S."/>
            <person name="Silver P.A."/>
            <person name="Usadel B."/>
            <person name="Rutherford A.W."/>
            <person name="Friesen M."/>
            <person name="Prell J."/>
        </authorList>
    </citation>
    <scope>NUCLEOTIDE SEQUENCE [LARGE SCALE GENOMIC DNA]</scope>
    <source>
        <strain evidence="10">H1</strain>
    </source>
</reference>
<dbReference type="EMBL" id="LAXD01000001">
    <property type="protein sequence ID" value="KWW99670.1"/>
    <property type="molecule type" value="Genomic_DNA"/>
</dbReference>
<feature type="active site" evidence="6">
    <location>
        <position position="133"/>
    </location>
</feature>
<dbReference type="PROSITE" id="PS00761">
    <property type="entry name" value="SPASE_I_3"/>
    <property type="match status" value="1"/>
</dbReference>
<feature type="active site" evidence="6">
    <location>
        <position position="59"/>
    </location>
</feature>